<protein>
    <submittedName>
        <fullName evidence="1">Uncharacterized protein</fullName>
    </submittedName>
</protein>
<keyword evidence="2" id="KW-1185">Reference proteome</keyword>
<reference evidence="1 2" key="1">
    <citation type="submission" date="2016-10" db="EMBL/GenBank/DDBJ databases">
        <authorList>
            <person name="de Groot N.N."/>
        </authorList>
    </citation>
    <scope>NUCLEOTIDE SEQUENCE [LARGE SCALE GENOMIC DNA]</scope>
    <source>
        <strain evidence="1 2">DSM 19012</strain>
    </source>
</reference>
<dbReference type="Proteomes" id="UP000181976">
    <property type="component" value="Unassembled WGS sequence"/>
</dbReference>
<evidence type="ECO:0000313" key="1">
    <source>
        <dbReference type="EMBL" id="SFD70948.1"/>
    </source>
</evidence>
<proteinExistence type="predicted"/>
<name>A0A1I1UMS3_9BACT</name>
<accession>A0A1I1UMS3</accession>
<dbReference type="AlphaFoldDB" id="A0A1I1UMS3"/>
<evidence type="ECO:0000313" key="2">
    <source>
        <dbReference type="Proteomes" id="UP000181976"/>
    </source>
</evidence>
<sequence>MFTIPLREVIAIANYGIHGEDISEKQIKFVKDIAPKLIATLKEIE</sequence>
<dbReference type="InParanoid" id="A0A1I1UMS3"/>
<dbReference type="EMBL" id="FONA01000001">
    <property type="protein sequence ID" value="SFD70948.1"/>
    <property type="molecule type" value="Genomic_DNA"/>
</dbReference>
<organism evidence="1 2">
    <name type="scientific">Thermophagus xiamenensis</name>
    <dbReference type="NCBI Taxonomy" id="385682"/>
    <lineage>
        <taxon>Bacteria</taxon>
        <taxon>Pseudomonadati</taxon>
        <taxon>Bacteroidota</taxon>
        <taxon>Bacteroidia</taxon>
        <taxon>Marinilabiliales</taxon>
        <taxon>Marinilabiliaceae</taxon>
        <taxon>Thermophagus</taxon>
    </lineage>
</organism>
<gene>
    <name evidence="1" type="ORF">SAMN05444380_101103</name>
</gene>